<evidence type="ECO:0000256" key="1">
    <source>
        <dbReference type="SAM" id="Phobius"/>
    </source>
</evidence>
<keyword evidence="1" id="KW-1133">Transmembrane helix</keyword>
<dbReference type="RefSeq" id="WP_073474706.1">
    <property type="nucleotide sequence ID" value="NZ_FQZU01000007.1"/>
</dbReference>
<dbReference type="Gene3D" id="3.40.50.1820">
    <property type="entry name" value="alpha/beta hydrolase"/>
    <property type="match status" value="1"/>
</dbReference>
<dbReference type="PANTHER" id="PTHR43798">
    <property type="entry name" value="MONOACYLGLYCEROL LIPASE"/>
    <property type="match status" value="1"/>
</dbReference>
<evidence type="ECO:0000259" key="2">
    <source>
        <dbReference type="Pfam" id="PF12697"/>
    </source>
</evidence>
<protein>
    <submittedName>
        <fullName evidence="3">Pimeloyl-ACP methyl ester carboxylesterase</fullName>
    </submittedName>
</protein>
<feature type="transmembrane region" description="Helical" evidence="1">
    <location>
        <begin position="96"/>
        <end position="117"/>
    </location>
</feature>
<reference evidence="4" key="1">
    <citation type="submission" date="2016-11" db="EMBL/GenBank/DDBJ databases">
        <authorList>
            <person name="Varghese N."/>
            <person name="Submissions S."/>
        </authorList>
    </citation>
    <scope>NUCLEOTIDE SEQUENCE [LARGE SCALE GENOMIC DNA]</scope>
    <source>
        <strain evidence="4">DSM 16219</strain>
    </source>
</reference>
<evidence type="ECO:0000313" key="3">
    <source>
        <dbReference type="EMBL" id="SHJ39880.1"/>
    </source>
</evidence>
<dbReference type="OrthoDB" id="5729753at2"/>
<dbReference type="InterPro" id="IPR029058">
    <property type="entry name" value="AB_hydrolase_fold"/>
</dbReference>
<accession>A0A1M6IZS0</accession>
<gene>
    <name evidence="3" type="ORF">SAMN02745216_01576</name>
</gene>
<proteinExistence type="predicted"/>
<evidence type="ECO:0000313" key="4">
    <source>
        <dbReference type="Proteomes" id="UP000183994"/>
    </source>
</evidence>
<dbReference type="InterPro" id="IPR050266">
    <property type="entry name" value="AB_hydrolase_sf"/>
</dbReference>
<dbReference type="AlphaFoldDB" id="A0A1M6IZS0"/>
<keyword evidence="4" id="KW-1185">Reference proteome</keyword>
<dbReference type="InterPro" id="IPR000073">
    <property type="entry name" value="AB_hydrolase_1"/>
</dbReference>
<name>A0A1M6IZS0_9BACT</name>
<organism evidence="3 4">
    <name type="scientific">Desulfatibacillum alkenivorans DSM 16219</name>
    <dbReference type="NCBI Taxonomy" id="1121393"/>
    <lineage>
        <taxon>Bacteria</taxon>
        <taxon>Pseudomonadati</taxon>
        <taxon>Thermodesulfobacteriota</taxon>
        <taxon>Desulfobacteria</taxon>
        <taxon>Desulfobacterales</taxon>
        <taxon>Desulfatibacillaceae</taxon>
        <taxon>Desulfatibacillum</taxon>
    </lineage>
</organism>
<sequence>MSCDYKEYRQVDIGTAKVNYLEYPGNGPSLIMLHATGFLPWVWHPVARGLSCDYDVTAPFFCKHREPNMENGGIGWKNLAQDLVKLMDVLKIKRPYYLVGHSMGGAVATLATALLGLQPEAMVLIEPIILPEQFYGFSPTVEQHPLASKSIKRRNHWEDRQEAREYLLSKKFFASWDPEVLEIYLQYGIVENSGGLTLACQPDKEAALFLGSSQENPWPVLSRVQCPVLVLEGETTENKGIIPFEEAAAAMPNGEFQIVKGAGHLIPMERPRKTQALIKDFFESL</sequence>
<keyword evidence="1" id="KW-0472">Membrane</keyword>
<keyword evidence="1" id="KW-0812">Transmembrane</keyword>
<dbReference type="EMBL" id="FQZU01000007">
    <property type="protein sequence ID" value="SHJ39880.1"/>
    <property type="molecule type" value="Genomic_DNA"/>
</dbReference>
<dbReference type="Pfam" id="PF12697">
    <property type="entry name" value="Abhydrolase_6"/>
    <property type="match status" value="1"/>
</dbReference>
<dbReference type="SUPFAM" id="SSF53474">
    <property type="entry name" value="alpha/beta-Hydrolases"/>
    <property type="match status" value="1"/>
</dbReference>
<feature type="domain" description="AB hydrolase-1" evidence="2">
    <location>
        <begin position="30"/>
        <end position="273"/>
    </location>
</feature>
<dbReference type="STRING" id="1121393.SAMN02745216_01576"/>
<dbReference type="Proteomes" id="UP000183994">
    <property type="component" value="Unassembled WGS sequence"/>
</dbReference>